<dbReference type="AlphaFoldDB" id="A0A0B6Z0N1"/>
<feature type="non-terminal residue" evidence="1">
    <location>
        <position position="1"/>
    </location>
</feature>
<accession>A0A0B6Z0N1</accession>
<gene>
    <name evidence="1" type="primary">ORF44134</name>
</gene>
<sequence>RCNEVNPSALDMEVLVQTPITQKSQFSSLGTQELVLMNELLDRLAAISEGAAIDSNDILNAPRAFPNRSFRALNPTH</sequence>
<proteinExistence type="predicted"/>
<reference evidence="1" key="1">
    <citation type="submission" date="2014-12" db="EMBL/GenBank/DDBJ databases">
        <title>Insight into the proteome of Arion vulgaris.</title>
        <authorList>
            <person name="Aradska J."/>
            <person name="Bulat T."/>
            <person name="Smidak R."/>
            <person name="Sarate P."/>
            <person name="Gangsoo J."/>
            <person name="Sialana F."/>
            <person name="Bilban M."/>
            <person name="Lubec G."/>
        </authorList>
    </citation>
    <scope>NUCLEOTIDE SEQUENCE</scope>
    <source>
        <tissue evidence="1">Skin</tissue>
    </source>
</reference>
<name>A0A0B6Z0N1_9EUPU</name>
<dbReference type="EMBL" id="HACG01015213">
    <property type="protein sequence ID" value="CEK62078.1"/>
    <property type="molecule type" value="Transcribed_RNA"/>
</dbReference>
<protein>
    <submittedName>
        <fullName evidence="1">Uncharacterized protein</fullName>
    </submittedName>
</protein>
<organism evidence="1">
    <name type="scientific">Arion vulgaris</name>
    <dbReference type="NCBI Taxonomy" id="1028688"/>
    <lineage>
        <taxon>Eukaryota</taxon>
        <taxon>Metazoa</taxon>
        <taxon>Spiralia</taxon>
        <taxon>Lophotrochozoa</taxon>
        <taxon>Mollusca</taxon>
        <taxon>Gastropoda</taxon>
        <taxon>Heterobranchia</taxon>
        <taxon>Euthyneura</taxon>
        <taxon>Panpulmonata</taxon>
        <taxon>Eupulmonata</taxon>
        <taxon>Stylommatophora</taxon>
        <taxon>Helicina</taxon>
        <taxon>Arionoidea</taxon>
        <taxon>Arionidae</taxon>
        <taxon>Arion</taxon>
    </lineage>
</organism>
<evidence type="ECO:0000313" key="1">
    <source>
        <dbReference type="EMBL" id="CEK62078.1"/>
    </source>
</evidence>